<protein>
    <submittedName>
        <fullName evidence="1">Uncharacterized protein</fullName>
    </submittedName>
</protein>
<reference evidence="1 2" key="1">
    <citation type="submission" date="2024-11" db="EMBL/GenBank/DDBJ databases">
        <authorList>
            <person name="Lucas J.A."/>
        </authorList>
    </citation>
    <scope>NUCLEOTIDE SEQUENCE [LARGE SCALE GENOMIC DNA]</scope>
    <source>
        <strain evidence="1 2">Z 5.4</strain>
    </source>
</reference>
<dbReference type="RefSeq" id="WP_406582127.1">
    <property type="nucleotide sequence ID" value="NZ_JBJHQH010000016.1"/>
</dbReference>
<evidence type="ECO:0000313" key="1">
    <source>
        <dbReference type="EMBL" id="MFK9093619.1"/>
    </source>
</evidence>
<sequence>MVKYKPFGSRCAKIVEGTLEYQVKEENENAAYACLKDKGYIN</sequence>
<dbReference type="Proteomes" id="UP001623041">
    <property type="component" value="Unassembled WGS sequence"/>
</dbReference>
<dbReference type="EMBL" id="JBJHQH010000016">
    <property type="protein sequence ID" value="MFK9093619.1"/>
    <property type="molecule type" value="Genomic_DNA"/>
</dbReference>
<keyword evidence="2" id="KW-1185">Reference proteome</keyword>
<evidence type="ECO:0000313" key="2">
    <source>
        <dbReference type="Proteomes" id="UP001623041"/>
    </source>
</evidence>
<proteinExistence type="predicted"/>
<comment type="caution">
    <text evidence="1">The sequence shown here is derived from an EMBL/GenBank/DDBJ whole genome shotgun (WGS) entry which is preliminary data.</text>
</comment>
<organism evidence="1 2">
    <name type="scientific">Bacillus salipaludis</name>
    <dbReference type="NCBI Taxonomy" id="2547811"/>
    <lineage>
        <taxon>Bacteria</taxon>
        <taxon>Bacillati</taxon>
        <taxon>Bacillota</taxon>
        <taxon>Bacilli</taxon>
        <taxon>Bacillales</taxon>
        <taxon>Bacillaceae</taxon>
        <taxon>Bacillus</taxon>
    </lineage>
</organism>
<name>A0ABW8RJE1_9BACI</name>
<accession>A0ABW8RJE1</accession>
<gene>
    <name evidence="1" type="ORF">ACJEBI_19315</name>
</gene>